<organism evidence="2 3">
    <name type="scientific">Diabrotica virgifera virgifera</name>
    <name type="common">western corn rootworm</name>
    <dbReference type="NCBI Taxonomy" id="50390"/>
    <lineage>
        <taxon>Eukaryota</taxon>
        <taxon>Metazoa</taxon>
        <taxon>Ecdysozoa</taxon>
        <taxon>Arthropoda</taxon>
        <taxon>Hexapoda</taxon>
        <taxon>Insecta</taxon>
        <taxon>Pterygota</taxon>
        <taxon>Neoptera</taxon>
        <taxon>Endopterygota</taxon>
        <taxon>Coleoptera</taxon>
        <taxon>Polyphaga</taxon>
        <taxon>Cucujiformia</taxon>
        <taxon>Chrysomeloidea</taxon>
        <taxon>Chrysomelidae</taxon>
        <taxon>Galerucinae</taxon>
        <taxon>Diabroticina</taxon>
        <taxon>Diabroticites</taxon>
        <taxon>Diabrotica</taxon>
    </lineage>
</organism>
<dbReference type="SMART" id="SM00516">
    <property type="entry name" value="SEC14"/>
    <property type="match status" value="1"/>
</dbReference>
<dbReference type="InterPro" id="IPR001251">
    <property type="entry name" value="CRAL-TRIO_dom"/>
</dbReference>
<accession>A0ABM5K8H1</accession>
<dbReference type="InterPro" id="IPR036273">
    <property type="entry name" value="CRAL/TRIO_N_dom_sf"/>
</dbReference>
<dbReference type="PANTHER" id="PTHR10174:SF120">
    <property type="entry name" value="CELLULAR RETINALDEHYDE BINDING PROTEIN"/>
    <property type="match status" value="1"/>
</dbReference>
<dbReference type="EnsemblMetazoa" id="XM_050650523.1">
    <property type="protein sequence ID" value="XP_050506480.1"/>
    <property type="gene ID" value="LOC126884563"/>
</dbReference>
<dbReference type="Gene3D" id="1.10.8.20">
    <property type="entry name" value="N-terminal domain of phosphatidylinositol transfer protein sec14p"/>
    <property type="match status" value="1"/>
</dbReference>
<feature type="domain" description="CRAL-TRIO" evidence="1">
    <location>
        <begin position="115"/>
        <end position="278"/>
    </location>
</feature>
<dbReference type="SMART" id="SM01100">
    <property type="entry name" value="CRAL_TRIO_N"/>
    <property type="match status" value="1"/>
</dbReference>
<keyword evidence="3" id="KW-1185">Reference proteome</keyword>
<name>A0ABM5K8H1_DIAVI</name>
<dbReference type="Gene3D" id="3.40.525.10">
    <property type="entry name" value="CRAL-TRIO lipid binding domain"/>
    <property type="match status" value="1"/>
</dbReference>
<dbReference type="GeneID" id="126884563"/>
<dbReference type="Pfam" id="PF00650">
    <property type="entry name" value="CRAL_TRIO"/>
    <property type="match status" value="1"/>
</dbReference>
<dbReference type="PRINTS" id="PR00180">
    <property type="entry name" value="CRETINALDHBP"/>
</dbReference>
<dbReference type="RefSeq" id="XP_050506480.1">
    <property type="nucleotide sequence ID" value="XM_050650523.1"/>
</dbReference>
<evidence type="ECO:0000259" key="1">
    <source>
        <dbReference type="PROSITE" id="PS50191"/>
    </source>
</evidence>
<evidence type="ECO:0000313" key="3">
    <source>
        <dbReference type="Proteomes" id="UP001652700"/>
    </source>
</evidence>
<dbReference type="InterPro" id="IPR036865">
    <property type="entry name" value="CRAL-TRIO_dom_sf"/>
</dbReference>
<dbReference type="PROSITE" id="PS50191">
    <property type="entry name" value="CRAL_TRIO"/>
    <property type="match status" value="1"/>
</dbReference>
<sequence length="335" mass="39195">MTTSELIMVNSWNDRYNTDNCSIKIKNKKLKKELYEIASRELRESESSRKECLEHLRNWIKQNPDIENCLTDDTFLLRFLRVKKFSIPMAEQTLLKYLNYRKRFKYFMNNLDCCEPNVSEIIGDGFLYVSPFRDTCGRRVVLYDVSKFNLEKFNGADLAKVFSITYETLTDDEENQILGVKHVGNLEGASLNYIPLFTISDFAVMIRWGEQSMPMRHKEINVINFPPYIKFVYEFMLSIASEKLKSRVNIHSSLEQLHKKVSKHCLPAELGGDMPEKEMIKLWKQELESKRKRLLSYDEMNLLSDRGIIRRRKPPAVDETGIGSVAGSFRQLQVD</sequence>
<dbReference type="Gene3D" id="1.20.5.1200">
    <property type="entry name" value="Alpha-tocopherol transfer"/>
    <property type="match status" value="1"/>
</dbReference>
<dbReference type="SUPFAM" id="SSF52087">
    <property type="entry name" value="CRAL/TRIO domain"/>
    <property type="match status" value="1"/>
</dbReference>
<dbReference type="PANTHER" id="PTHR10174">
    <property type="entry name" value="ALPHA-TOCOPHEROL TRANSFER PROTEIN-RELATED"/>
    <property type="match status" value="1"/>
</dbReference>
<dbReference type="SUPFAM" id="SSF46938">
    <property type="entry name" value="CRAL/TRIO N-terminal domain"/>
    <property type="match status" value="1"/>
</dbReference>
<evidence type="ECO:0000313" key="2">
    <source>
        <dbReference type="EnsemblMetazoa" id="XP_050506480.1"/>
    </source>
</evidence>
<dbReference type="CDD" id="cd00170">
    <property type="entry name" value="SEC14"/>
    <property type="match status" value="1"/>
</dbReference>
<dbReference type="InterPro" id="IPR011074">
    <property type="entry name" value="CRAL/TRIO_N_dom"/>
</dbReference>
<reference evidence="2" key="1">
    <citation type="submission" date="2025-05" db="UniProtKB">
        <authorList>
            <consortium name="EnsemblMetazoa"/>
        </authorList>
    </citation>
    <scope>IDENTIFICATION</scope>
</reference>
<protein>
    <recommendedName>
        <fullName evidence="1">CRAL-TRIO domain-containing protein</fullName>
    </recommendedName>
</protein>
<proteinExistence type="predicted"/>
<dbReference type="Proteomes" id="UP001652700">
    <property type="component" value="Unplaced"/>
</dbReference>